<proteinExistence type="predicted"/>
<feature type="region of interest" description="Disordered" evidence="2">
    <location>
        <begin position="58"/>
        <end position="79"/>
    </location>
</feature>
<keyword evidence="1" id="KW-0175">Coiled coil</keyword>
<dbReference type="EMBL" id="LR215036">
    <property type="protein sequence ID" value="VEU75025.1"/>
    <property type="molecule type" value="Genomic_DNA"/>
</dbReference>
<evidence type="ECO:0000313" key="5">
    <source>
        <dbReference type="Proteomes" id="UP000290985"/>
    </source>
</evidence>
<feature type="coiled-coil region" evidence="1">
    <location>
        <begin position="162"/>
        <end position="189"/>
    </location>
</feature>
<dbReference type="OrthoDB" id="9996164at2"/>
<evidence type="ECO:0000256" key="3">
    <source>
        <dbReference type="SAM" id="SignalP"/>
    </source>
</evidence>
<dbReference type="Proteomes" id="UP000290985">
    <property type="component" value="Chromosome"/>
</dbReference>
<keyword evidence="3" id="KW-0732">Signal</keyword>
<feature type="signal peptide" evidence="3">
    <location>
        <begin position="1"/>
        <end position="20"/>
    </location>
</feature>
<feature type="chain" id="PRO_5019399317" evidence="3">
    <location>
        <begin position="21"/>
        <end position="377"/>
    </location>
</feature>
<evidence type="ECO:0000256" key="2">
    <source>
        <dbReference type="SAM" id="MobiDB-lite"/>
    </source>
</evidence>
<evidence type="ECO:0000313" key="4">
    <source>
        <dbReference type="EMBL" id="VEU75025.1"/>
    </source>
</evidence>
<organism evidence="4 5">
    <name type="scientific">Mycoplasmopsis citelli</name>
    <dbReference type="NCBI Taxonomy" id="171281"/>
    <lineage>
        <taxon>Bacteria</taxon>
        <taxon>Bacillati</taxon>
        <taxon>Mycoplasmatota</taxon>
        <taxon>Mycoplasmoidales</taxon>
        <taxon>Metamycoplasmataceae</taxon>
        <taxon>Mycoplasmopsis</taxon>
    </lineage>
</organism>
<reference evidence="4 5" key="1">
    <citation type="submission" date="2019-01" db="EMBL/GenBank/DDBJ databases">
        <authorList>
            <consortium name="Pathogen Informatics"/>
        </authorList>
    </citation>
    <scope>NUCLEOTIDE SEQUENCE [LARGE SCALE GENOMIC DNA]</scope>
    <source>
        <strain evidence="4 5">NCTC10181</strain>
    </source>
</reference>
<evidence type="ECO:0000256" key="1">
    <source>
        <dbReference type="SAM" id="Coils"/>
    </source>
</evidence>
<gene>
    <name evidence="4" type="ORF">NCTC10181_00900</name>
</gene>
<name>A0A449B387_9BACT</name>
<dbReference type="AlphaFoldDB" id="A0A449B387"/>
<dbReference type="RefSeq" id="WP_129725806.1">
    <property type="nucleotide sequence ID" value="NZ_LR215036.1"/>
</dbReference>
<protein>
    <submittedName>
        <fullName evidence="4">Uncharacterized protein</fullName>
    </submittedName>
</protein>
<keyword evidence="5" id="KW-1185">Reference proteome</keyword>
<accession>A0A449B387</accession>
<sequence length="377" mass="41936">MKIKHFFAFSGLLASIGSIAAIAIISSSQAKIIASNTNGNSPLINQEKAQLNTTEGISEVQETNSSTNSENQGSSQQTQTIMLNDELVSKIDSQIKKSKLYNSLFSFEDYENYGKFLINSGTLVNDKFSPEQVRNFVNSMVVKLQLLSELSNKISTYQKATAENKAKALEELQNYIDENKDDANALLTDSKMDLSNYLNEENSIIRKLGSASNEQVKLAELVKKWTQKTNQVILNNKTRYPGNLRSQVEDFAKTNSRNLVFKSKLTEAKKFILSKGLILVNAKSIKAFIQNPTALGGGKEIINYALKKLYPTLADNSEEKAVLTYLKYAIETQNLKQEEIILLNKLYGKYLLEDLWAKKDDASSIIPSRPGGGSAEI</sequence>
<dbReference type="KEGG" id="mcit:NCTC10181_00900"/>